<dbReference type="RefSeq" id="WP_171588875.1">
    <property type="nucleotide sequence ID" value="NZ_JABGBO010000007.1"/>
</dbReference>
<evidence type="ECO:0000313" key="2">
    <source>
        <dbReference type="Proteomes" id="UP000541421"/>
    </source>
</evidence>
<accession>A0A7Y4P4V4</accession>
<evidence type="ECO:0000313" key="1">
    <source>
        <dbReference type="EMBL" id="NOL49891.1"/>
    </source>
</evidence>
<dbReference type="AlphaFoldDB" id="A0A7Y4P4V4"/>
<evidence type="ECO:0008006" key="3">
    <source>
        <dbReference type="Google" id="ProtNLM"/>
    </source>
</evidence>
<proteinExistence type="predicted"/>
<comment type="caution">
    <text evidence="1">The sequence shown here is derived from an EMBL/GenBank/DDBJ whole genome shotgun (WGS) entry which is preliminary data.</text>
</comment>
<organism evidence="1 2">
    <name type="scientific">Pelistega europaea</name>
    <dbReference type="NCBI Taxonomy" id="106147"/>
    <lineage>
        <taxon>Bacteria</taxon>
        <taxon>Pseudomonadati</taxon>
        <taxon>Pseudomonadota</taxon>
        <taxon>Betaproteobacteria</taxon>
        <taxon>Burkholderiales</taxon>
        <taxon>Alcaligenaceae</taxon>
        <taxon>Pelistega</taxon>
    </lineage>
</organism>
<dbReference type="Proteomes" id="UP000541421">
    <property type="component" value="Unassembled WGS sequence"/>
</dbReference>
<gene>
    <name evidence="1" type="ORF">HKX40_07050</name>
</gene>
<sequence>MATLILLGKDFSQQQYNFSNKRDIFTFSIQALAKEQSETFLDHHLSLQNKITYAGELFTILLLSNSEGVSNKESVSNAHYPCLKDLLPYEHIQDILNTKLFKIADTENQYVAIHKIIAEFCAAEYLSERLIFLENPLSLKQLLAILAPNNIIRDDLRGVCAWTACLSRSENTQETFIHLDPYGVLTYGDPDILLPTSKKILIEQLIQFADKNPDFIDYQYWNEVHAHNLISKDMENTVNDLLIQSTSFQIRFLVLQLLAKTHEIFLPYVTFENLTLCQDEVIALRRQAALCLVNYHNTTILASTIDKLFNENSTNSLNIISTLIENTPHTKQILVF</sequence>
<dbReference type="EMBL" id="JABGBO010000007">
    <property type="protein sequence ID" value="NOL49891.1"/>
    <property type="molecule type" value="Genomic_DNA"/>
</dbReference>
<protein>
    <recommendedName>
        <fullName evidence="3">HEAT repeat domain-containing protein</fullName>
    </recommendedName>
</protein>
<keyword evidence="2" id="KW-1185">Reference proteome</keyword>
<reference evidence="1 2" key="1">
    <citation type="submission" date="2020-05" db="EMBL/GenBank/DDBJ databases">
        <authorList>
            <person name="Niu N."/>
        </authorList>
    </citation>
    <scope>NUCLEOTIDE SEQUENCE [LARGE SCALE GENOMIC DNA]</scope>
    <source>
        <strain evidence="1 2">LMG10982</strain>
    </source>
</reference>
<name>A0A7Y4P4V4_9BURK</name>